<dbReference type="InterPro" id="IPR029962">
    <property type="entry name" value="TBL"/>
</dbReference>
<evidence type="ECO:0000313" key="9">
    <source>
        <dbReference type="EMBL" id="CAH1418119.1"/>
    </source>
</evidence>
<dbReference type="EMBL" id="CAKMRJ010000113">
    <property type="protein sequence ID" value="CAH1418119.1"/>
    <property type="molecule type" value="Genomic_DNA"/>
</dbReference>
<name>A0AAU9LR60_9ASTR</name>
<feature type="domain" description="Trichome birefringence-like C-terminal" evidence="7">
    <location>
        <begin position="159"/>
        <end position="436"/>
    </location>
</feature>
<evidence type="ECO:0000256" key="4">
    <source>
        <dbReference type="ARBA" id="ARBA00022968"/>
    </source>
</evidence>
<comment type="subcellular location">
    <subcellularLocation>
        <location evidence="1">Membrane</location>
        <topology evidence="1">Single-pass membrane protein</topology>
    </subcellularLocation>
</comment>
<comment type="caution">
    <text evidence="9">The sequence shown here is derived from an EMBL/GenBank/DDBJ whole genome shotgun (WGS) entry which is preliminary data.</text>
</comment>
<sequence length="440" mass="49682">MRDMKSYYAKFHMHTNTTKSSHSSISTKIPSPFHLLPTKTHSQATPSSPMAFSSIFNPSTSTLICIISFNFLLIASSVRLPHPIHNNGDNPGQKQPIRIRQSNHSECALFMGSWVHDESYPIYKASSCPIIDPEFNCQMYGRPDTDYLKYRWKPANCELPRFNGLEFLTNMKGKKVMFVGDSLGRNQWESLICMTWSAVPQSATKMITGDPLSTFKFLDYGVDVAFYRAPYLVDIDAVDGRRVLKLEEISKNALAWMSADVLSFNTGHWWSHKGSLQGWDLIESGGHLYEDMDRLGALDTGLKTWARWVDSNVDTSTTRIFFQSVSPTHYNPSEWSAGATSIGKSCYGETSPMSRSTYPGVYPDQMKVIDTVIREMQNPAYILDITTLSAMRKDAHPSIYSGDLSPGQQSNPDHYADCSHWCLPGLPDTWNQLFYTALFF</sequence>
<keyword evidence="5" id="KW-1133">Transmembrane helix</keyword>
<organism evidence="9 10">
    <name type="scientific">Lactuca virosa</name>
    <dbReference type="NCBI Taxonomy" id="75947"/>
    <lineage>
        <taxon>Eukaryota</taxon>
        <taxon>Viridiplantae</taxon>
        <taxon>Streptophyta</taxon>
        <taxon>Embryophyta</taxon>
        <taxon>Tracheophyta</taxon>
        <taxon>Spermatophyta</taxon>
        <taxon>Magnoliopsida</taxon>
        <taxon>eudicotyledons</taxon>
        <taxon>Gunneridae</taxon>
        <taxon>Pentapetalae</taxon>
        <taxon>asterids</taxon>
        <taxon>campanulids</taxon>
        <taxon>Asterales</taxon>
        <taxon>Asteraceae</taxon>
        <taxon>Cichorioideae</taxon>
        <taxon>Cichorieae</taxon>
        <taxon>Lactucinae</taxon>
        <taxon>Lactuca</taxon>
    </lineage>
</organism>
<evidence type="ECO:0000256" key="1">
    <source>
        <dbReference type="ARBA" id="ARBA00004167"/>
    </source>
</evidence>
<dbReference type="AlphaFoldDB" id="A0AAU9LR60"/>
<keyword evidence="4" id="KW-0735">Signal-anchor</keyword>
<keyword evidence="3" id="KW-0812">Transmembrane</keyword>
<protein>
    <recommendedName>
        <fullName evidence="11">Trichome birefringence-like N-terminal domain-containing protein</fullName>
    </recommendedName>
</protein>
<accession>A0AAU9LR60</accession>
<dbReference type="GO" id="GO:0016413">
    <property type="term" value="F:O-acetyltransferase activity"/>
    <property type="evidence" value="ECO:0007669"/>
    <property type="project" value="InterPro"/>
</dbReference>
<evidence type="ECO:0000313" key="10">
    <source>
        <dbReference type="Proteomes" id="UP001157418"/>
    </source>
</evidence>
<feature type="domain" description="Trichome birefringence-like N-terminal" evidence="8">
    <location>
        <begin position="106"/>
        <end position="158"/>
    </location>
</feature>
<keyword evidence="6" id="KW-0472">Membrane</keyword>
<reference evidence="9 10" key="1">
    <citation type="submission" date="2022-01" db="EMBL/GenBank/DDBJ databases">
        <authorList>
            <person name="Xiong W."/>
            <person name="Schranz E."/>
        </authorList>
    </citation>
    <scope>NUCLEOTIDE SEQUENCE [LARGE SCALE GENOMIC DNA]</scope>
</reference>
<dbReference type="Pfam" id="PF14416">
    <property type="entry name" value="PMR5N"/>
    <property type="match status" value="1"/>
</dbReference>
<gene>
    <name evidence="9" type="ORF">LVIROSA_LOCUS5735</name>
</gene>
<dbReference type="Proteomes" id="UP001157418">
    <property type="component" value="Unassembled WGS sequence"/>
</dbReference>
<keyword evidence="10" id="KW-1185">Reference proteome</keyword>
<dbReference type="InterPro" id="IPR025846">
    <property type="entry name" value="TBL_N"/>
</dbReference>
<dbReference type="PANTHER" id="PTHR32285">
    <property type="entry name" value="PROTEIN TRICHOME BIREFRINGENCE-LIKE 9-RELATED"/>
    <property type="match status" value="1"/>
</dbReference>
<evidence type="ECO:0000256" key="6">
    <source>
        <dbReference type="ARBA" id="ARBA00023136"/>
    </source>
</evidence>
<evidence type="ECO:0000259" key="7">
    <source>
        <dbReference type="Pfam" id="PF13839"/>
    </source>
</evidence>
<dbReference type="GO" id="GO:0005794">
    <property type="term" value="C:Golgi apparatus"/>
    <property type="evidence" value="ECO:0007669"/>
    <property type="project" value="TreeGrafter"/>
</dbReference>
<evidence type="ECO:0000256" key="3">
    <source>
        <dbReference type="ARBA" id="ARBA00022692"/>
    </source>
</evidence>
<evidence type="ECO:0000259" key="8">
    <source>
        <dbReference type="Pfam" id="PF14416"/>
    </source>
</evidence>
<dbReference type="Pfam" id="PF13839">
    <property type="entry name" value="PC-Esterase"/>
    <property type="match status" value="1"/>
</dbReference>
<dbReference type="GO" id="GO:0016020">
    <property type="term" value="C:membrane"/>
    <property type="evidence" value="ECO:0007669"/>
    <property type="project" value="UniProtKB-SubCell"/>
</dbReference>
<dbReference type="PANTHER" id="PTHR32285:SF14">
    <property type="entry name" value="PROTEIN PMR5"/>
    <property type="match status" value="1"/>
</dbReference>
<evidence type="ECO:0000256" key="5">
    <source>
        <dbReference type="ARBA" id="ARBA00022989"/>
    </source>
</evidence>
<comment type="similarity">
    <text evidence="2">Belongs to the PC-esterase family. TBL subfamily.</text>
</comment>
<evidence type="ECO:0000256" key="2">
    <source>
        <dbReference type="ARBA" id="ARBA00007727"/>
    </source>
</evidence>
<proteinExistence type="inferred from homology"/>
<evidence type="ECO:0008006" key="11">
    <source>
        <dbReference type="Google" id="ProtNLM"/>
    </source>
</evidence>
<dbReference type="InterPro" id="IPR026057">
    <property type="entry name" value="TBL_C"/>
</dbReference>